<organism evidence="2 3">
    <name type="scientific">Caenorhabditis auriculariae</name>
    <dbReference type="NCBI Taxonomy" id="2777116"/>
    <lineage>
        <taxon>Eukaryota</taxon>
        <taxon>Metazoa</taxon>
        <taxon>Ecdysozoa</taxon>
        <taxon>Nematoda</taxon>
        <taxon>Chromadorea</taxon>
        <taxon>Rhabditida</taxon>
        <taxon>Rhabditina</taxon>
        <taxon>Rhabditomorpha</taxon>
        <taxon>Rhabditoidea</taxon>
        <taxon>Rhabditidae</taxon>
        <taxon>Peloderinae</taxon>
        <taxon>Caenorhabditis</taxon>
    </lineage>
</organism>
<protein>
    <submittedName>
        <fullName evidence="2">Uncharacterized protein</fullName>
    </submittedName>
</protein>
<proteinExistence type="predicted"/>
<evidence type="ECO:0000313" key="3">
    <source>
        <dbReference type="Proteomes" id="UP000835052"/>
    </source>
</evidence>
<evidence type="ECO:0000313" key="2">
    <source>
        <dbReference type="EMBL" id="CAD6199310.1"/>
    </source>
</evidence>
<feature type="compositionally biased region" description="Low complexity" evidence="1">
    <location>
        <begin position="8"/>
        <end position="59"/>
    </location>
</feature>
<dbReference type="AlphaFoldDB" id="A0A8S1HT78"/>
<feature type="region of interest" description="Disordered" evidence="1">
    <location>
        <begin position="1"/>
        <end position="76"/>
    </location>
</feature>
<accession>A0A8S1HT78</accession>
<sequence length="148" mass="15109">MTEACLQTVPSDTTTTTTTTVATDTTTTPTSTSSTSTVSTTTSSTSTSTSTASTTTTTTANSACSANTLTRAPDPTMDEVPATLMFAGTMVIGSCPLPDPNCIASMSVYDAAGNQFSPDPLPFTFVCDNGQILYNGIAAVGIFCVFFC</sequence>
<feature type="compositionally biased region" description="Polar residues" evidence="1">
    <location>
        <begin position="60"/>
        <end position="70"/>
    </location>
</feature>
<comment type="caution">
    <text evidence="2">The sequence shown here is derived from an EMBL/GenBank/DDBJ whole genome shotgun (WGS) entry which is preliminary data.</text>
</comment>
<reference evidence="2" key="1">
    <citation type="submission" date="2020-10" db="EMBL/GenBank/DDBJ databases">
        <authorList>
            <person name="Kikuchi T."/>
        </authorList>
    </citation>
    <scope>NUCLEOTIDE SEQUENCE</scope>
    <source>
        <strain evidence="2">NKZ352</strain>
    </source>
</reference>
<evidence type="ECO:0000256" key="1">
    <source>
        <dbReference type="SAM" id="MobiDB-lite"/>
    </source>
</evidence>
<keyword evidence="3" id="KW-1185">Reference proteome</keyword>
<dbReference type="EMBL" id="CAJGYM010000166">
    <property type="protein sequence ID" value="CAD6199310.1"/>
    <property type="molecule type" value="Genomic_DNA"/>
</dbReference>
<name>A0A8S1HT78_9PELO</name>
<dbReference type="Proteomes" id="UP000835052">
    <property type="component" value="Unassembled WGS sequence"/>
</dbReference>
<gene>
    <name evidence="2" type="ORF">CAUJ_LOCUS15213</name>
</gene>